<dbReference type="Gene3D" id="1.10.510.10">
    <property type="entry name" value="Transferase(Phosphotransferase) domain 1"/>
    <property type="match status" value="1"/>
</dbReference>
<dbReference type="Pfam" id="PF17667">
    <property type="entry name" value="Pkinase_fungal"/>
    <property type="match status" value="1"/>
</dbReference>
<accession>A0A2H3JVE7</accession>
<proteinExistence type="predicted"/>
<evidence type="ECO:0000313" key="3">
    <source>
        <dbReference type="Proteomes" id="UP000218811"/>
    </source>
</evidence>
<organism evidence="2 3">
    <name type="scientific">Wolfiporia cocos (strain MD-104)</name>
    <name type="common">Brown rot fungus</name>
    <dbReference type="NCBI Taxonomy" id="742152"/>
    <lineage>
        <taxon>Eukaryota</taxon>
        <taxon>Fungi</taxon>
        <taxon>Dikarya</taxon>
        <taxon>Basidiomycota</taxon>
        <taxon>Agaricomycotina</taxon>
        <taxon>Agaricomycetes</taxon>
        <taxon>Polyporales</taxon>
        <taxon>Phaeolaceae</taxon>
        <taxon>Wolfiporia</taxon>
    </lineage>
</organism>
<sequence>MCRSLFRIGSELQHEAVSCVCHTTPLAKTSRNAWVARSLRTSVPSFSPAGDMRCTSSRPDGCLLRADAQFLQQTANDNSSGSGYKKGKRVGSRDDDVHKIMWLMHHCMRNDPSRRFVLGFTIEDNDMRLWFLSSSDFVVSQSSPFDCETFTKVFLALLYSSESDLCWDPSIRLVKDGDVQRRGCNNIPVYDITVYDRESKRSATYRTTRVLSDVAVSDLYGMCMRVFAARRVENGQVREGEPEVVIKDSWTDEDRRERHEADGKLHEEDPRRIEDGIQDEEDGLEDYLLTVLYHVMMRGKDLAEKCWSFDIYKFPSILPEHLSTSQKGGLRPSGSGKGDRRSLDHTVAIHLEIGKYPPKYHYRVVYKEVCDPLYCETSSKKVLKACSTAMLVLQIVHRHGWVHPDMSPGNLLLYGERVELADWEYVSHKKHAGVHEIRTGIAYFMAVEVDKQKYLFLPPRPVDKEKVLK</sequence>
<dbReference type="OMA" id="IMQICEC"/>
<dbReference type="InterPro" id="IPR040976">
    <property type="entry name" value="Pkinase_fungal"/>
</dbReference>
<keyword evidence="3" id="KW-1185">Reference proteome</keyword>
<dbReference type="Proteomes" id="UP000218811">
    <property type="component" value="Unassembled WGS sequence"/>
</dbReference>
<dbReference type="STRING" id="742152.A0A2H3JVE7"/>
<gene>
    <name evidence="2" type="ORF">WOLCODRAFT_17997</name>
</gene>
<dbReference type="InterPro" id="IPR011009">
    <property type="entry name" value="Kinase-like_dom_sf"/>
</dbReference>
<evidence type="ECO:0000259" key="1">
    <source>
        <dbReference type="Pfam" id="PF17667"/>
    </source>
</evidence>
<evidence type="ECO:0000313" key="2">
    <source>
        <dbReference type="EMBL" id="PCH42879.1"/>
    </source>
</evidence>
<dbReference type="OrthoDB" id="2803047at2759"/>
<dbReference type="AlphaFoldDB" id="A0A2H3JVE7"/>
<dbReference type="EMBL" id="KB468135">
    <property type="protein sequence ID" value="PCH42879.1"/>
    <property type="molecule type" value="Genomic_DNA"/>
</dbReference>
<feature type="domain" description="Fungal-type protein kinase" evidence="1">
    <location>
        <begin position="91"/>
        <end position="451"/>
    </location>
</feature>
<protein>
    <recommendedName>
        <fullName evidence="1">Fungal-type protein kinase domain-containing protein</fullName>
    </recommendedName>
</protein>
<dbReference type="SUPFAM" id="SSF56112">
    <property type="entry name" value="Protein kinase-like (PK-like)"/>
    <property type="match status" value="1"/>
</dbReference>
<reference evidence="2 3" key="1">
    <citation type="journal article" date="2012" name="Science">
        <title>The Paleozoic origin of enzymatic lignin decomposition reconstructed from 31 fungal genomes.</title>
        <authorList>
            <person name="Floudas D."/>
            <person name="Binder M."/>
            <person name="Riley R."/>
            <person name="Barry K."/>
            <person name="Blanchette R.A."/>
            <person name="Henrissat B."/>
            <person name="Martinez A.T."/>
            <person name="Otillar R."/>
            <person name="Spatafora J.W."/>
            <person name="Yadav J.S."/>
            <person name="Aerts A."/>
            <person name="Benoit I."/>
            <person name="Boyd A."/>
            <person name="Carlson A."/>
            <person name="Copeland A."/>
            <person name="Coutinho P.M."/>
            <person name="de Vries R.P."/>
            <person name="Ferreira P."/>
            <person name="Findley K."/>
            <person name="Foster B."/>
            <person name="Gaskell J."/>
            <person name="Glotzer D."/>
            <person name="Gorecki P."/>
            <person name="Heitman J."/>
            <person name="Hesse C."/>
            <person name="Hori C."/>
            <person name="Igarashi K."/>
            <person name="Jurgens J.A."/>
            <person name="Kallen N."/>
            <person name="Kersten P."/>
            <person name="Kohler A."/>
            <person name="Kuees U."/>
            <person name="Kumar T.K.A."/>
            <person name="Kuo A."/>
            <person name="LaButti K."/>
            <person name="Larrondo L.F."/>
            <person name="Lindquist E."/>
            <person name="Ling A."/>
            <person name="Lombard V."/>
            <person name="Lucas S."/>
            <person name="Lundell T."/>
            <person name="Martin R."/>
            <person name="McLaughlin D.J."/>
            <person name="Morgenstern I."/>
            <person name="Morin E."/>
            <person name="Murat C."/>
            <person name="Nagy L.G."/>
            <person name="Nolan M."/>
            <person name="Ohm R.A."/>
            <person name="Patyshakuliyeva A."/>
            <person name="Rokas A."/>
            <person name="Ruiz-Duenas F.J."/>
            <person name="Sabat G."/>
            <person name="Salamov A."/>
            <person name="Samejima M."/>
            <person name="Schmutz J."/>
            <person name="Slot J.C."/>
            <person name="St John F."/>
            <person name="Stenlid J."/>
            <person name="Sun H."/>
            <person name="Sun S."/>
            <person name="Syed K."/>
            <person name="Tsang A."/>
            <person name="Wiebenga A."/>
            <person name="Young D."/>
            <person name="Pisabarro A."/>
            <person name="Eastwood D.C."/>
            <person name="Martin F."/>
            <person name="Cullen D."/>
            <person name="Grigoriev I.V."/>
            <person name="Hibbett D.S."/>
        </authorList>
    </citation>
    <scope>NUCLEOTIDE SEQUENCE [LARGE SCALE GENOMIC DNA]</scope>
    <source>
        <strain evidence="2 3">MD-104</strain>
    </source>
</reference>
<name>A0A2H3JVE7_WOLCO</name>